<evidence type="ECO:0008006" key="5">
    <source>
        <dbReference type="Google" id="ProtNLM"/>
    </source>
</evidence>
<dbReference type="RefSeq" id="WP_044941756.1">
    <property type="nucleotide sequence ID" value="NZ_KN174164.1"/>
</dbReference>
<dbReference type="GO" id="GO:0016616">
    <property type="term" value="F:oxidoreductase activity, acting on the CH-OH group of donors, NAD or NADP as acceptor"/>
    <property type="evidence" value="ECO:0007669"/>
    <property type="project" value="TreeGrafter"/>
</dbReference>
<dbReference type="PRINTS" id="PR00081">
    <property type="entry name" value="GDHRDH"/>
</dbReference>
<evidence type="ECO:0000313" key="3">
    <source>
        <dbReference type="EMBL" id="KGF54692.1"/>
    </source>
</evidence>
<protein>
    <recommendedName>
        <fullName evidence="5">SDR family oxidoreductase</fullName>
    </recommendedName>
</protein>
<dbReference type="FunFam" id="3.40.50.720:FF:000084">
    <property type="entry name" value="Short-chain dehydrogenase reductase"/>
    <property type="match status" value="1"/>
</dbReference>
<evidence type="ECO:0000256" key="1">
    <source>
        <dbReference type="ARBA" id="ARBA00006484"/>
    </source>
</evidence>
<dbReference type="Proteomes" id="UP000029585">
    <property type="component" value="Unassembled WGS sequence"/>
</dbReference>
<dbReference type="HOGENOM" id="CLU_010194_1_1_9"/>
<evidence type="ECO:0000313" key="4">
    <source>
        <dbReference type="Proteomes" id="UP000029585"/>
    </source>
</evidence>
<gene>
    <name evidence="3" type="ORF">HMPREF9460_02576</name>
</gene>
<dbReference type="SUPFAM" id="SSF51735">
    <property type="entry name" value="NAD(P)-binding Rossmann-fold domains"/>
    <property type="match status" value="1"/>
</dbReference>
<dbReference type="eggNOG" id="COG1028">
    <property type="taxonomic scope" value="Bacteria"/>
</dbReference>
<dbReference type="GO" id="GO:0008206">
    <property type="term" value="P:bile acid metabolic process"/>
    <property type="evidence" value="ECO:0007669"/>
    <property type="project" value="UniProtKB-ARBA"/>
</dbReference>
<keyword evidence="4" id="KW-1185">Reference proteome</keyword>
<evidence type="ECO:0000256" key="2">
    <source>
        <dbReference type="ARBA" id="ARBA00023002"/>
    </source>
</evidence>
<comment type="similarity">
    <text evidence="1">Belongs to the short-chain dehydrogenases/reductases (SDR) family.</text>
</comment>
<sequence length="278" mass="29820">MEFKKNVLDRFRLDGKTAVVTGAAGNIGYHTALAFAQAGANVAIVDLPQCLERSKQVAEEFAGLYGGKAAAYGCDLVDAKAVAEMFDAIEKELGSVDVVHNNAGVGGALVPDLEAWDSEHNMDHLEHWKQVLNINLVSQYIVATTAARVMVREGHGGSIINTASLTGHIVNQAPLGHTQDDSSYGVSKAGVLYFTKHFASQVIQYGIRVNSVSPGYCYSPGLHAGMSQEMLECYQNTQPIMRMAQVEELQGAVLYLASDASTYTVGQDILIDGGHANW</sequence>
<dbReference type="InterPro" id="IPR036291">
    <property type="entry name" value="NAD(P)-bd_dom_sf"/>
</dbReference>
<dbReference type="PANTHER" id="PTHR42760:SF115">
    <property type="entry name" value="3-OXOACYL-[ACYL-CARRIER-PROTEIN] REDUCTASE FABG"/>
    <property type="match status" value="1"/>
</dbReference>
<dbReference type="InterPro" id="IPR020904">
    <property type="entry name" value="Sc_DH/Rdtase_CS"/>
</dbReference>
<dbReference type="PROSITE" id="PS00061">
    <property type="entry name" value="ADH_SHORT"/>
    <property type="match status" value="1"/>
</dbReference>
<organism evidence="3 4">
    <name type="scientific">Flavonifractor plautii 1_3_50AFAA</name>
    <dbReference type="NCBI Taxonomy" id="742738"/>
    <lineage>
        <taxon>Bacteria</taxon>
        <taxon>Bacillati</taxon>
        <taxon>Bacillota</taxon>
        <taxon>Clostridia</taxon>
        <taxon>Eubacteriales</taxon>
        <taxon>Oscillospiraceae</taxon>
        <taxon>Flavonifractor</taxon>
    </lineage>
</organism>
<dbReference type="PATRIC" id="fig|742738.3.peg.2642"/>
<name>A0A096CIQ3_FLAPL</name>
<dbReference type="AlphaFoldDB" id="A0A096CIQ3"/>
<dbReference type="Gene3D" id="3.40.50.720">
    <property type="entry name" value="NAD(P)-binding Rossmann-like Domain"/>
    <property type="match status" value="1"/>
</dbReference>
<proteinExistence type="inferred from homology"/>
<dbReference type="PRINTS" id="PR00080">
    <property type="entry name" value="SDRFAMILY"/>
</dbReference>
<accession>A0A096CIQ3</accession>
<comment type="caution">
    <text evidence="3">The sequence shown here is derived from an EMBL/GenBank/DDBJ whole genome shotgun (WGS) entry which is preliminary data.</text>
</comment>
<reference evidence="3 4" key="1">
    <citation type="submission" date="2011-08" db="EMBL/GenBank/DDBJ databases">
        <title>The Genome Sequence of Clostridium orbiscindens 1_3_50AFAA.</title>
        <authorList>
            <consortium name="The Broad Institute Genome Sequencing Platform"/>
            <person name="Earl A."/>
            <person name="Ward D."/>
            <person name="Feldgarden M."/>
            <person name="Gevers D."/>
            <person name="Daigneault M."/>
            <person name="Strauss J."/>
            <person name="Allen-Vercoe E."/>
            <person name="Young S.K."/>
            <person name="Zeng Q."/>
            <person name="Gargeya S."/>
            <person name="Fitzgerald M."/>
            <person name="Haas B."/>
            <person name="Abouelleil A."/>
            <person name="Alvarado L."/>
            <person name="Arachchi H.M."/>
            <person name="Berlin A."/>
            <person name="Brown A."/>
            <person name="Chapman S.B."/>
            <person name="Chen Z."/>
            <person name="Dunbar C."/>
            <person name="Freedman E."/>
            <person name="Gearin G."/>
            <person name="Gellesch M."/>
            <person name="Goldberg J."/>
            <person name="Griggs A."/>
            <person name="Gujja S."/>
            <person name="Heiman D."/>
            <person name="Howarth C."/>
            <person name="Larson L."/>
            <person name="Lui A."/>
            <person name="MacDonald P.J.P."/>
            <person name="Montmayeur A."/>
            <person name="Murphy C."/>
            <person name="Neiman D."/>
            <person name="Pearson M."/>
            <person name="Priest M."/>
            <person name="Roberts A."/>
            <person name="Saif S."/>
            <person name="Shea T."/>
            <person name="Shenoy N."/>
            <person name="Sisk P."/>
            <person name="Stolte C."/>
            <person name="Sykes S."/>
            <person name="Wortman J."/>
            <person name="Nusbaum C."/>
            <person name="Birren B."/>
        </authorList>
    </citation>
    <scope>NUCLEOTIDE SEQUENCE [LARGE SCALE GENOMIC DNA]</scope>
    <source>
        <strain evidence="3 4">1_3_50AFAA</strain>
    </source>
</reference>
<dbReference type="InterPro" id="IPR002347">
    <property type="entry name" value="SDR_fam"/>
</dbReference>
<dbReference type="EMBL" id="ADLO01000081">
    <property type="protein sequence ID" value="KGF54692.1"/>
    <property type="molecule type" value="Genomic_DNA"/>
</dbReference>
<keyword evidence="2" id="KW-0560">Oxidoreductase</keyword>
<dbReference type="Pfam" id="PF13561">
    <property type="entry name" value="adh_short_C2"/>
    <property type="match status" value="1"/>
</dbReference>
<dbReference type="PANTHER" id="PTHR42760">
    <property type="entry name" value="SHORT-CHAIN DEHYDROGENASES/REDUCTASES FAMILY MEMBER"/>
    <property type="match status" value="1"/>
</dbReference>